<sequence>MKKRLKIILVILIFIILAGYGINELSKSRTFQLIGDPVTQIETEDKVVALTFDDGPGPNADEILSILDEHNVKGTFYLVGEAIEQNKEAARNIVDAGHEIGNHSYTHKRMIFKSYSFVEEEIEKTDGLIREIGYEEEITFRPPYGRKLVTLPLYLSNHDRQAIMWNLEPDFMPDISDDPEAIANYVSENIEPGSIVLLHVMYEHRDASLNSVDGMITQLKKKGYKFVTVSELKEKRDRRK</sequence>
<dbReference type="Gene3D" id="3.20.20.370">
    <property type="entry name" value="Glycoside hydrolase/deacetylase"/>
    <property type="match status" value="1"/>
</dbReference>
<dbReference type="Proteomes" id="UP001597452">
    <property type="component" value="Unassembled WGS sequence"/>
</dbReference>
<organism evidence="2 3">
    <name type="scientific">Piscibacillus salipiscarius</name>
    <dbReference type="NCBI Taxonomy" id="299480"/>
    <lineage>
        <taxon>Bacteria</taxon>
        <taxon>Bacillati</taxon>
        <taxon>Bacillota</taxon>
        <taxon>Bacilli</taxon>
        <taxon>Bacillales</taxon>
        <taxon>Bacillaceae</taxon>
        <taxon>Piscibacillus</taxon>
    </lineage>
</organism>
<dbReference type="InterPro" id="IPR011330">
    <property type="entry name" value="Glyco_hydro/deAcase_b/a-brl"/>
</dbReference>
<dbReference type="PANTHER" id="PTHR10587">
    <property type="entry name" value="GLYCOSYL TRANSFERASE-RELATED"/>
    <property type="match status" value="1"/>
</dbReference>
<dbReference type="Pfam" id="PF01522">
    <property type="entry name" value="Polysacc_deac_1"/>
    <property type="match status" value="1"/>
</dbReference>
<dbReference type="PANTHER" id="PTHR10587:SF125">
    <property type="entry name" value="POLYSACCHARIDE DEACETYLASE YHEN-RELATED"/>
    <property type="match status" value="1"/>
</dbReference>
<accession>A0ABW5Q8A9</accession>
<comment type="caution">
    <text evidence="2">The sequence shown here is derived from an EMBL/GenBank/DDBJ whole genome shotgun (WGS) entry which is preliminary data.</text>
</comment>
<dbReference type="SUPFAM" id="SSF88713">
    <property type="entry name" value="Glycoside hydrolase/deacetylase"/>
    <property type="match status" value="1"/>
</dbReference>
<name>A0ABW5Q8A9_9BACI</name>
<evidence type="ECO:0000313" key="3">
    <source>
        <dbReference type="Proteomes" id="UP001597452"/>
    </source>
</evidence>
<dbReference type="InterPro" id="IPR050248">
    <property type="entry name" value="Polysacc_deacetylase_ArnD"/>
</dbReference>
<evidence type="ECO:0000313" key="2">
    <source>
        <dbReference type="EMBL" id="MFD2638077.1"/>
    </source>
</evidence>
<dbReference type="EMBL" id="JBHUMZ010000013">
    <property type="protein sequence ID" value="MFD2638077.1"/>
    <property type="molecule type" value="Genomic_DNA"/>
</dbReference>
<keyword evidence="3" id="KW-1185">Reference proteome</keyword>
<protein>
    <submittedName>
        <fullName evidence="2">Polysaccharide deacetylase family protein</fullName>
    </submittedName>
</protein>
<dbReference type="PROSITE" id="PS51677">
    <property type="entry name" value="NODB"/>
    <property type="match status" value="1"/>
</dbReference>
<feature type="domain" description="NodB homology" evidence="1">
    <location>
        <begin position="46"/>
        <end position="227"/>
    </location>
</feature>
<proteinExistence type="predicted"/>
<evidence type="ECO:0000259" key="1">
    <source>
        <dbReference type="PROSITE" id="PS51677"/>
    </source>
</evidence>
<dbReference type="RefSeq" id="WP_377327644.1">
    <property type="nucleotide sequence ID" value="NZ_JBHUMZ010000013.1"/>
</dbReference>
<reference evidence="3" key="1">
    <citation type="journal article" date="2019" name="Int. J. Syst. Evol. Microbiol.">
        <title>The Global Catalogue of Microorganisms (GCM) 10K type strain sequencing project: providing services to taxonomists for standard genome sequencing and annotation.</title>
        <authorList>
            <consortium name="The Broad Institute Genomics Platform"/>
            <consortium name="The Broad Institute Genome Sequencing Center for Infectious Disease"/>
            <person name="Wu L."/>
            <person name="Ma J."/>
        </authorList>
    </citation>
    <scope>NUCLEOTIDE SEQUENCE [LARGE SCALE GENOMIC DNA]</scope>
    <source>
        <strain evidence="3">TISTR 1571</strain>
    </source>
</reference>
<dbReference type="InterPro" id="IPR002509">
    <property type="entry name" value="NODB_dom"/>
</dbReference>
<gene>
    <name evidence="2" type="ORF">ACFSW4_04245</name>
</gene>